<dbReference type="GeneID" id="89969901"/>
<keyword evidence="1" id="KW-0812">Transmembrane</keyword>
<sequence length="236" mass="26881">MHSLPLPHQIVQSAALRRIAQKLWTRDLLAMDSVFVAPLVFLIILSAMAFTGLFYITWKAWTCAREDQNIDIEAALTISPERRLSYWMSQNVAMRQNPALRQNSATRQSGSLVWTTNLEDKDILDFQFSLPSQSRFSMDSEVSVDTSICPLDRSYITKSELEKYCTTITEIEIGSDTCDSSCSSRCQSPVGIVRLTAMDKGRAVSQPFLHQYEDFPKEFPSGRRSTLPHHYVRMQT</sequence>
<accession>A0AAV9NDF2</accession>
<evidence type="ECO:0000256" key="1">
    <source>
        <dbReference type="SAM" id="Phobius"/>
    </source>
</evidence>
<dbReference type="Proteomes" id="UP001358417">
    <property type="component" value="Unassembled WGS sequence"/>
</dbReference>
<keyword evidence="1" id="KW-0472">Membrane</keyword>
<evidence type="ECO:0000313" key="3">
    <source>
        <dbReference type="Proteomes" id="UP001358417"/>
    </source>
</evidence>
<gene>
    <name evidence="2" type="ORF">LTR84_001685</name>
</gene>
<keyword evidence="1" id="KW-1133">Transmembrane helix</keyword>
<proteinExistence type="predicted"/>
<protein>
    <submittedName>
        <fullName evidence="2">Uncharacterized protein</fullName>
    </submittedName>
</protein>
<name>A0AAV9NDF2_9EURO</name>
<feature type="transmembrane region" description="Helical" evidence="1">
    <location>
        <begin position="34"/>
        <end position="56"/>
    </location>
</feature>
<dbReference type="AlphaFoldDB" id="A0AAV9NDF2"/>
<reference evidence="2 3" key="1">
    <citation type="submission" date="2023-08" db="EMBL/GenBank/DDBJ databases">
        <title>Black Yeasts Isolated from many extreme environments.</title>
        <authorList>
            <person name="Coleine C."/>
            <person name="Stajich J.E."/>
            <person name="Selbmann L."/>
        </authorList>
    </citation>
    <scope>NUCLEOTIDE SEQUENCE [LARGE SCALE GENOMIC DNA]</scope>
    <source>
        <strain evidence="2 3">CCFEE 5792</strain>
    </source>
</reference>
<dbReference type="RefSeq" id="XP_064706849.1">
    <property type="nucleotide sequence ID" value="XM_064845304.1"/>
</dbReference>
<keyword evidence="3" id="KW-1185">Reference proteome</keyword>
<comment type="caution">
    <text evidence="2">The sequence shown here is derived from an EMBL/GenBank/DDBJ whole genome shotgun (WGS) entry which is preliminary data.</text>
</comment>
<evidence type="ECO:0000313" key="2">
    <source>
        <dbReference type="EMBL" id="KAK5053724.1"/>
    </source>
</evidence>
<dbReference type="EMBL" id="JAVRRD010000011">
    <property type="protein sequence ID" value="KAK5053724.1"/>
    <property type="molecule type" value="Genomic_DNA"/>
</dbReference>
<organism evidence="2 3">
    <name type="scientific">Exophiala bonariae</name>
    <dbReference type="NCBI Taxonomy" id="1690606"/>
    <lineage>
        <taxon>Eukaryota</taxon>
        <taxon>Fungi</taxon>
        <taxon>Dikarya</taxon>
        <taxon>Ascomycota</taxon>
        <taxon>Pezizomycotina</taxon>
        <taxon>Eurotiomycetes</taxon>
        <taxon>Chaetothyriomycetidae</taxon>
        <taxon>Chaetothyriales</taxon>
        <taxon>Herpotrichiellaceae</taxon>
        <taxon>Exophiala</taxon>
    </lineage>
</organism>